<dbReference type="AlphaFoldDB" id="A0A848FZE6"/>
<proteinExistence type="predicted"/>
<gene>
    <name evidence="2" type="ORF">HHL15_01485</name>
</gene>
<dbReference type="InterPro" id="IPR000073">
    <property type="entry name" value="AB_hydrolase_1"/>
</dbReference>
<dbReference type="PANTHER" id="PTHR43689">
    <property type="entry name" value="HYDROLASE"/>
    <property type="match status" value="1"/>
</dbReference>
<dbReference type="RefSeq" id="WP_169144036.1">
    <property type="nucleotide sequence ID" value="NZ_JABBGA010000001.1"/>
</dbReference>
<dbReference type="GO" id="GO:0016787">
    <property type="term" value="F:hydrolase activity"/>
    <property type="evidence" value="ECO:0007669"/>
    <property type="project" value="UniProtKB-KW"/>
</dbReference>
<dbReference type="EMBL" id="JABBGA010000001">
    <property type="protein sequence ID" value="NML24402.1"/>
    <property type="molecule type" value="Genomic_DNA"/>
</dbReference>
<keyword evidence="2" id="KW-0378">Hydrolase</keyword>
<protein>
    <submittedName>
        <fullName evidence="2">Alpha/beta hydrolase</fullName>
    </submittedName>
</protein>
<dbReference type="Gene3D" id="3.40.50.1820">
    <property type="entry name" value="alpha/beta hydrolase"/>
    <property type="match status" value="1"/>
</dbReference>
<dbReference type="Pfam" id="PF12697">
    <property type="entry name" value="Abhydrolase_6"/>
    <property type="match status" value="1"/>
</dbReference>
<dbReference type="InterPro" id="IPR029058">
    <property type="entry name" value="AB_hydrolase_fold"/>
</dbReference>
<dbReference type="Proteomes" id="UP000580043">
    <property type="component" value="Unassembled WGS sequence"/>
</dbReference>
<sequence length="262" mass="28823">MKQLDISGNTLEYVRLVSAHPRPDAPPMVFLHEGLGSISMWRDFPQQVADATGCEAIVYSRYGYGRSTALRSVPRDVRYMHDEALRDLPLILDALQVSEPFLFGHSDGGSISLIHAGGAGRPVAGTIVLAPHVFVEDVALENIAIAGAAFENPETRLRERLGRHHKDVDGAFQGWHRTWLSPAFRSWNIENYLPTIQGPVLAIQGEDDEYATMEQLERIAAGAPDVDLVKLADCRHSPHKDQPGAVIEATASFVARILDARD</sequence>
<keyword evidence="3" id="KW-1185">Reference proteome</keyword>
<dbReference type="SUPFAM" id="SSF53474">
    <property type="entry name" value="alpha/beta-Hydrolases"/>
    <property type="match status" value="1"/>
</dbReference>
<evidence type="ECO:0000313" key="2">
    <source>
        <dbReference type="EMBL" id="NML24402.1"/>
    </source>
</evidence>
<name>A0A848FZE6_9RHOO</name>
<dbReference type="PANTHER" id="PTHR43689:SF8">
    <property type="entry name" value="ALPHA_BETA-HYDROLASES SUPERFAMILY PROTEIN"/>
    <property type="match status" value="1"/>
</dbReference>
<accession>A0A848FZE6</accession>
<feature type="domain" description="AB hydrolase-1" evidence="1">
    <location>
        <begin position="29"/>
        <end position="249"/>
    </location>
</feature>
<organism evidence="2 3">
    <name type="scientific">Zoogloea dura</name>
    <dbReference type="NCBI Taxonomy" id="2728840"/>
    <lineage>
        <taxon>Bacteria</taxon>
        <taxon>Pseudomonadati</taxon>
        <taxon>Pseudomonadota</taxon>
        <taxon>Betaproteobacteria</taxon>
        <taxon>Rhodocyclales</taxon>
        <taxon>Zoogloeaceae</taxon>
        <taxon>Zoogloea</taxon>
    </lineage>
</organism>
<evidence type="ECO:0000313" key="3">
    <source>
        <dbReference type="Proteomes" id="UP000580043"/>
    </source>
</evidence>
<reference evidence="2 3" key="1">
    <citation type="submission" date="2020-04" db="EMBL/GenBank/DDBJ databases">
        <title>Zoogloea sp. G-4-1-14 isolated from soil.</title>
        <authorList>
            <person name="Dahal R.H."/>
        </authorList>
    </citation>
    <scope>NUCLEOTIDE SEQUENCE [LARGE SCALE GENOMIC DNA]</scope>
    <source>
        <strain evidence="2 3">G-4-1-14</strain>
    </source>
</reference>
<evidence type="ECO:0000259" key="1">
    <source>
        <dbReference type="Pfam" id="PF12697"/>
    </source>
</evidence>
<comment type="caution">
    <text evidence="2">The sequence shown here is derived from an EMBL/GenBank/DDBJ whole genome shotgun (WGS) entry which is preliminary data.</text>
</comment>